<dbReference type="SUPFAM" id="SSF53474">
    <property type="entry name" value="alpha/beta-Hydrolases"/>
    <property type="match status" value="1"/>
</dbReference>
<dbReference type="GO" id="GO:0005576">
    <property type="term" value="C:extracellular region"/>
    <property type="evidence" value="ECO:0007669"/>
    <property type="project" value="UniProtKB-SubCell"/>
</dbReference>
<dbReference type="RefSeq" id="WP_164031592.1">
    <property type="nucleotide sequence ID" value="NZ_JAABOQ010000003.1"/>
</dbReference>
<keyword evidence="5" id="KW-0378">Hydrolase</keyword>
<evidence type="ECO:0000313" key="9">
    <source>
        <dbReference type="Proteomes" id="UP000474296"/>
    </source>
</evidence>
<dbReference type="GO" id="GO:0045493">
    <property type="term" value="P:xylan catabolic process"/>
    <property type="evidence" value="ECO:0007669"/>
    <property type="project" value="UniProtKB-KW"/>
</dbReference>
<name>A0A6M0CU21_9FLAO</name>
<gene>
    <name evidence="8" type="ORF">GWK10_08610</name>
</gene>
<evidence type="ECO:0000256" key="2">
    <source>
        <dbReference type="ARBA" id="ARBA00022525"/>
    </source>
</evidence>
<keyword evidence="2" id="KW-0964">Secreted</keyword>
<evidence type="ECO:0000256" key="5">
    <source>
        <dbReference type="ARBA" id="ARBA00022801"/>
    </source>
</evidence>
<dbReference type="GO" id="GO:0030600">
    <property type="term" value="F:feruloyl esterase activity"/>
    <property type="evidence" value="ECO:0007669"/>
    <property type="project" value="InterPro"/>
</dbReference>
<dbReference type="InterPro" id="IPR010126">
    <property type="entry name" value="Esterase_phb"/>
</dbReference>
<protein>
    <recommendedName>
        <fullName evidence="10">Phospholipase/carboxylesterase/thioesterase domain-containing protein</fullName>
    </recommendedName>
</protein>
<sequence>MNKITPISYLFLPIIFSLCFGCNKDDSSKVNTVINNVGSRIDITTMNNGDERTYIIYIPSTYNPEKEHPLVFQLHGGSGNGEKFYNISGWNDIAEENGLIIVYPTSFAYDMKNNGCGNNRVTHWNNYNLPSEVCNVNDLRDETNFLNQVINEVKASYTIDESRIYMAGFSRGSGMVNRLGIELSNKITAVGGLAGFLPGDTIYTPQRKLPIHIMLGTLDEKIASQTIFNTEIPFDLDEMLDDPGLKDILKTYIASYNLDPNYTLIHSSASGRTYRFEGNSGAPENVMLFSLLKDVTHVFPNPPIEAGAADIFWKFFQQYSL</sequence>
<reference evidence="8 9" key="1">
    <citation type="submission" date="2020-01" db="EMBL/GenBank/DDBJ databases">
        <title>Spongiivirga citrea KCTC 32990T.</title>
        <authorList>
            <person name="Wang G."/>
        </authorList>
    </citation>
    <scope>NUCLEOTIDE SEQUENCE [LARGE SCALE GENOMIC DNA]</scope>
    <source>
        <strain evidence="8 9">KCTC 32990</strain>
    </source>
</reference>
<evidence type="ECO:0008006" key="10">
    <source>
        <dbReference type="Google" id="ProtNLM"/>
    </source>
</evidence>
<evidence type="ECO:0000256" key="4">
    <source>
        <dbReference type="ARBA" id="ARBA00022729"/>
    </source>
</evidence>
<evidence type="ECO:0000256" key="7">
    <source>
        <dbReference type="ARBA" id="ARBA00023326"/>
    </source>
</evidence>
<evidence type="ECO:0000256" key="1">
    <source>
        <dbReference type="ARBA" id="ARBA00004613"/>
    </source>
</evidence>
<dbReference type="Gene3D" id="3.40.50.1820">
    <property type="entry name" value="alpha/beta hydrolase"/>
    <property type="match status" value="1"/>
</dbReference>
<keyword evidence="9" id="KW-1185">Reference proteome</keyword>
<keyword evidence="4" id="KW-0732">Signal</keyword>
<accession>A0A6M0CU21</accession>
<dbReference type="PANTHER" id="PTHR38050:SF2">
    <property type="entry name" value="FERULOYL ESTERASE C-RELATED"/>
    <property type="match status" value="1"/>
</dbReference>
<comment type="subcellular location">
    <subcellularLocation>
        <location evidence="1">Secreted</location>
    </subcellularLocation>
</comment>
<proteinExistence type="predicted"/>
<dbReference type="PANTHER" id="PTHR38050">
    <property type="match status" value="1"/>
</dbReference>
<dbReference type="EMBL" id="JAABOQ010000003">
    <property type="protein sequence ID" value="NER17270.1"/>
    <property type="molecule type" value="Genomic_DNA"/>
</dbReference>
<keyword evidence="7" id="KW-0624">Polysaccharide degradation</keyword>
<dbReference type="Pfam" id="PF10503">
    <property type="entry name" value="Esterase_PHB"/>
    <property type="match status" value="1"/>
</dbReference>
<comment type="caution">
    <text evidence="8">The sequence shown here is derived from an EMBL/GenBank/DDBJ whole genome shotgun (WGS) entry which is preliminary data.</text>
</comment>
<dbReference type="Proteomes" id="UP000474296">
    <property type="component" value="Unassembled WGS sequence"/>
</dbReference>
<dbReference type="AlphaFoldDB" id="A0A6M0CU21"/>
<evidence type="ECO:0000313" key="8">
    <source>
        <dbReference type="EMBL" id="NER17270.1"/>
    </source>
</evidence>
<dbReference type="InterPro" id="IPR029058">
    <property type="entry name" value="AB_hydrolase_fold"/>
</dbReference>
<keyword evidence="3" id="KW-0858">Xylan degradation</keyword>
<organism evidence="8 9">
    <name type="scientific">Spongiivirga citrea</name>
    <dbReference type="NCBI Taxonomy" id="1481457"/>
    <lineage>
        <taxon>Bacteria</taxon>
        <taxon>Pseudomonadati</taxon>
        <taxon>Bacteroidota</taxon>
        <taxon>Flavobacteriia</taxon>
        <taxon>Flavobacteriales</taxon>
        <taxon>Flavobacteriaceae</taxon>
        <taxon>Spongiivirga</taxon>
    </lineage>
</organism>
<evidence type="ECO:0000256" key="6">
    <source>
        <dbReference type="ARBA" id="ARBA00023277"/>
    </source>
</evidence>
<evidence type="ECO:0000256" key="3">
    <source>
        <dbReference type="ARBA" id="ARBA00022651"/>
    </source>
</evidence>
<dbReference type="InterPro" id="IPR043595">
    <property type="entry name" value="FaeB/C/D"/>
</dbReference>
<keyword evidence="6" id="KW-0119">Carbohydrate metabolism</keyword>